<keyword evidence="2" id="KW-0732">Signal</keyword>
<dbReference type="RefSeq" id="WP_277192775.1">
    <property type="nucleotide sequence ID" value="NZ_JAROAV010000033.1"/>
</dbReference>
<evidence type="ECO:0000313" key="3">
    <source>
        <dbReference type="EMBL" id="MDF8265449.1"/>
    </source>
</evidence>
<feature type="chain" id="PRO_5046665030" description="DUF4352 domain-containing protein" evidence="2">
    <location>
        <begin position="27"/>
        <end position="345"/>
    </location>
</feature>
<feature type="compositionally biased region" description="Low complexity" evidence="1">
    <location>
        <begin position="32"/>
        <end position="47"/>
    </location>
</feature>
<evidence type="ECO:0000313" key="4">
    <source>
        <dbReference type="Proteomes" id="UP001528912"/>
    </source>
</evidence>
<evidence type="ECO:0000256" key="2">
    <source>
        <dbReference type="SAM" id="SignalP"/>
    </source>
</evidence>
<dbReference type="Proteomes" id="UP001528912">
    <property type="component" value="Unassembled WGS sequence"/>
</dbReference>
<protein>
    <recommendedName>
        <fullName evidence="5">DUF4352 domain-containing protein</fullName>
    </recommendedName>
</protein>
<reference evidence="3 4" key="1">
    <citation type="submission" date="2023-03" db="EMBL/GenBank/DDBJ databases">
        <title>YIM 133296 draft genome.</title>
        <authorList>
            <person name="Xiong L."/>
        </authorList>
    </citation>
    <scope>NUCLEOTIDE SEQUENCE [LARGE SCALE GENOMIC DNA]</scope>
    <source>
        <strain evidence="3 4">YIM 133296</strain>
    </source>
</reference>
<feature type="region of interest" description="Disordered" evidence="1">
    <location>
        <begin position="32"/>
        <end position="52"/>
    </location>
</feature>
<feature type="signal peptide" evidence="2">
    <location>
        <begin position="1"/>
        <end position="26"/>
    </location>
</feature>
<gene>
    <name evidence="3" type="ORF">P4R38_14465</name>
</gene>
<comment type="caution">
    <text evidence="3">The sequence shown here is derived from an EMBL/GenBank/DDBJ whole genome shotgun (WGS) entry which is preliminary data.</text>
</comment>
<organism evidence="3 4">
    <name type="scientific">Luteipulveratus flavus</name>
    <dbReference type="NCBI Taxonomy" id="3031728"/>
    <lineage>
        <taxon>Bacteria</taxon>
        <taxon>Bacillati</taxon>
        <taxon>Actinomycetota</taxon>
        <taxon>Actinomycetes</taxon>
        <taxon>Micrococcales</taxon>
        <taxon>Dermacoccaceae</taxon>
        <taxon>Luteipulveratus</taxon>
    </lineage>
</organism>
<proteinExistence type="predicted"/>
<evidence type="ECO:0000256" key="1">
    <source>
        <dbReference type="SAM" id="MobiDB-lite"/>
    </source>
</evidence>
<sequence length="345" mass="35238">MLRRPARTTACAAALTGLIVLSGCSAFDEKSGGAAAPSDASDTARPSGCDGPAAPAYAGRATGFDEEARVEAGQAVGARVSTPVLSTKSAGIKGWAIAELPIKAEVVTNGVFAVGPDSFVLVDPAGKQCARPKSNPLTSPLGMTEVDEKRPGKGSVAFLVPQGAPLSRYKVLYNGKGGSTAEAAWSATGAAGAESAARSCSTTKSTLALEKGGPSIGFGRTATFGDADTVGHRVTVGVPAARPLQPSERHPNNVDGVALTVRVEAIGSVAFVDRNMFQLIDGAGTVCGYSQLGTEGENLTSDLVQVGKPKTYTMIFWVPKGSHLKGWKATYRHDTNAGTADAAWS</sequence>
<keyword evidence="4" id="KW-1185">Reference proteome</keyword>
<evidence type="ECO:0008006" key="5">
    <source>
        <dbReference type="Google" id="ProtNLM"/>
    </source>
</evidence>
<dbReference type="EMBL" id="JAROAV010000033">
    <property type="protein sequence ID" value="MDF8265449.1"/>
    <property type="molecule type" value="Genomic_DNA"/>
</dbReference>
<name>A0ABT6CBL8_9MICO</name>
<accession>A0ABT6CBL8</accession>
<dbReference type="PROSITE" id="PS51257">
    <property type="entry name" value="PROKAR_LIPOPROTEIN"/>
    <property type="match status" value="1"/>
</dbReference>